<evidence type="ECO:0000313" key="8">
    <source>
        <dbReference type="EMBL" id="HGQ36079.1"/>
    </source>
</evidence>
<evidence type="ECO:0000256" key="4">
    <source>
        <dbReference type="ARBA" id="ARBA00023027"/>
    </source>
</evidence>
<evidence type="ECO:0000256" key="1">
    <source>
        <dbReference type="ARBA" id="ARBA00005854"/>
    </source>
</evidence>
<dbReference type="GO" id="GO:0047545">
    <property type="term" value="F:(S)-2-hydroxyglutarate dehydrogenase activity"/>
    <property type="evidence" value="ECO:0007669"/>
    <property type="project" value="UniProtKB-ARBA"/>
</dbReference>
<dbReference type="Pfam" id="PF00389">
    <property type="entry name" value="2-Hacid_dh"/>
    <property type="match status" value="1"/>
</dbReference>
<dbReference type="FunFam" id="3.40.50.720:FF:000041">
    <property type="entry name" value="D-3-phosphoglycerate dehydrogenase"/>
    <property type="match status" value="1"/>
</dbReference>
<dbReference type="GO" id="GO:0006564">
    <property type="term" value="P:L-serine biosynthetic process"/>
    <property type="evidence" value="ECO:0007669"/>
    <property type="project" value="UniProtKB-ARBA"/>
</dbReference>
<dbReference type="PROSITE" id="PS00065">
    <property type="entry name" value="D_2_HYDROXYACID_DH_1"/>
    <property type="match status" value="1"/>
</dbReference>
<sequence length="305" mass="33532">MHALVIDKVSDKIIHKLKENNIEVDYKPGIDRDSILKIIGNYDILIFRSRIKIDREIINKGLNLKVLARYGIGLDNVDTDYAINRGIAVINASTASCISVAELTIGLMIASARNLYPHIDSVKKGEWSKGMYTGIELHGKTLGIIGFGKIGSRVGVFARAIGMKLLVHDVKDVSTEVEILGGKQVDFETLLETSDVVSFHVPLTPQTYHMLNDDALGLVKDGAIIINTSRGEVIDSRALLKHIDRLGGVALDVLEEEPPKSPHLQDLVKHPKVIVTPHIGAETVDAMNRIADELVDNILEAIKWC</sequence>
<dbReference type="GO" id="GO:0004617">
    <property type="term" value="F:phosphoglycerate dehydrogenase activity"/>
    <property type="evidence" value="ECO:0007669"/>
    <property type="project" value="UniProtKB-ARBA"/>
</dbReference>
<reference evidence="9" key="1">
    <citation type="journal article" date="2020" name="mSystems">
        <title>Genome- and Community-Level Interaction Insights into Carbon Utilization and Element Cycling Functions of Hydrothermarchaeota in Hydrothermal Sediment.</title>
        <authorList>
            <person name="Zhou Z."/>
            <person name="Liu Y."/>
            <person name="Xu W."/>
            <person name="Pan J."/>
            <person name="Luo Z.H."/>
            <person name="Li M."/>
        </authorList>
    </citation>
    <scope>NUCLEOTIDE SEQUENCE [LARGE SCALE GENOMIC DNA]</scope>
    <source>
        <strain evidence="9">SpSt-637</strain>
        <strain evidence="8">SpSt-667</strain>
    </source>
</reference>
<evidence type="ECO:0000259" key="6">
    <source>
        <dbReference type="Pfam" id="PF00389"/>
    </source>
</evidence>
<dbReference type="InterPro" id="IPR029753">
    <property type="entry name" value="D-isomer_DH_CS"/>
</dbReference>
<dbReference type="PANTHER" id="PTHR42789">
    <property type="entry name" value="D-ISOMER SPECIFIC 2-HYDROXYACID DEHYDROGENASE FAMILY PROTEIN (AFU_ORTHOLOGUE AFUA_6G10090)"/>
    <property type="match status" value="1"/>
</dbReference>
<comment type="similarity">
    <text evidence="1 5">Belongs to the D-isomer specific 2-hydroxyacid dehydrogenase family.</text>
</comment>
<evidence type="ECO:0000256" key="2">
    <source>
        <dbReference type="ARBA" id="ARBA00022605"/>
    </source>
</evidence>
<protein>
    <submittedName>
        <fullName evidence="9">3-phosphoglycerate dehydrogenase</fullName>
    </submittedName>
</protein>
<gene>
    <name evidence="9" type="ORF">ENU08_06815</name>
    <name evidence="8" type="ORF">ENU41_05310</name>
</gene>
<feature type="domain" description="D-isomer specific 2-hydroxyacid dehydrogenase catalytic" evidence="6">
    <location>
        <begin position="4"/>
        <end position="303"/>
    </location>
</feature>
<evidence type="ECO:0000256" key="3">
    <source>
        <dbReference type="ARBA" id="ARBA00023002"/>
    </source>
</evidence>
<dbReference type="Gene3D" id="3.40.50.720">
    <property type="entry name" value="NAD(P)-binding Rossmann-like Domain"/>
    <property type="match status" value="2"/>
</dbReference>
<evidence type="ECO:0000313" key="9">
    <source>
        <dbReference type="EMBL" id="HGQ64937.1"/>
    </source>
</evidence>
<accession>A0A7C4JK43</accession>
<evidence type="ECO:0000256" key="5">
    <source>
        <dbReference type="RuleBase" id="RU003719"/>
    </source>
</evidence>
<dbReference type="EMBL" id="DTBD01000062">
    <property type="protein sequence ID" value="HGQ64937.1"/>
    <property type="molecule type" value="Genomic_DNA"/>
</dbReference>
<proteinExistence type="inferred from homology"/>
<organism evidence="9">
    <name type="scientific">Ignisphaera aggregans</name>
    <dbReference type="NCBI Taxonomy" id="334771"/>
    <lineage>
        <taxon>Archaea</taxon>
        <taxon>Thermoproteota</taxon>
        <taxon>Thermoprotei</taxon>
        <taxon>Desulfurococcales</taxon>
        <taxon>Desulfurococcaceae</taxon>
        <taxon>Ignisphaera</taxon>
    </lineage>
</organism>
<dbReference type="InterPro" id="IPR036291">
    <property type="entry name" value="NAD(P)-bd_dom_sf"/>
</dbReference>
<dbReference type="InterPro" id="IPR006140">
    <property type="entry name" value="D-isomer_DH_NAD-bd"/>
</dbReference>
<dbReference type="PROSITE" id="PS00670">
    <property type="entry name" value="D_2_HYDROXYACID_DH_2"/>
    <property type="match status" value="1"/>
</dbReference>
<dbReference type="EMBL" id="DTCK01000034">
    <property type="protein sequence ID" value="HGQ36079.1"/>
    <property type="molecule type" value="Genomic_DNA"/>
</dbReference>
<dbReference type="SUPFAM" id="SSF52283">
    <property type="entry name" value="Formate/glycerate dehydrogenase catalytic domain-like"/>
    <property type="match status" value="1"/>
</dbReference>
<dbReference type="AlphaFoldDB" id="A0A7C4JK43"/>
<name>A0A7C4JK43_9CREN</name>
<dbReference type="InterPro" id="IPR006139">
    <property type="entry name" value="D-isomer_2_OHA_DH_cat_dom"/>
</dbReference>
<dbReference type="InterPro" id="IPR029752">
    <property type="entry name" value="D-isomer_DH_CS1"/>
</dbReference>
<dbReference type="SUPFAM" id="SSF51735">
    <property type="entry name" value="NAD(P)-binding Rossmann-fold domains"/>
    <property type="match status" value="1"/>
</dbReference>
<feature type="domain" description="D-isomer specific 2-hydroxyacid dehydrogenase NAD-binding" evidence="7">
    <location>
        <begin position="105"/>
        <end position="280"/>
    </location>
</feature>
<dbReference type="GO" id="GO:0051287">
    <property type="term" value="F:NAD binding"/>
    <property type="evidence" value="ECO:0007669"/>
    <property type="project" value="InterPro"/>
</dbReference>
<comment type="caution">
    <text evidence="9">The sequence shown here is derived from an EMBL/GenBank/DDBJ whole genome shotgun (WGS) entry which is preliminary data.</text>
</comment>
<evidence type="ECO:0000259" key="7">
    <source>
        <dbReference type="Pfam" id="PF02826"/>
    </source>
</evidence>
<dbReference type="CDD" id="cd05303">
    <property type="entry name" value="PGDH_2"/>
    <property type="match status" value="1"/>
</dbReference>
<dbReference type="PANTHER" id="PTHR42789:SF1">
    <property type="entry name" value="D-ISOMER SPECIFIC 2-HYDROXYACID DEHYDROGENASE FAMILY PROTEIN (AFU_ORTHOLOGUE AFUA_6G10090)"/>
    <property type="match status" value="1"/>
</dbReference>
<keyword evidence="3 5" id="KW-0560">Oxidoreductase</keyword>
<dbReference type="Pfam" id="PF02826">
    <property type="entry name" value="2-Hacid_dh_C"/>
    <property type="match status" value="1"/>
</dbReference>
<dbReference type="InterPro" id="IPR050857">
    <property type="entry name" value="D-2-hydroxyacid_DH"/>
</dbReference>
<dbReference type="PROSITE" id="PS00671">
    <property type="entry name" value="D_2_HYDROXYACID_DH_3"/>
    <property type="match status" value="1"/>
</dbReference>
<keyword evidence="4" id="KW-0520">NAD</keyword>
<keyword evidence="2" id="KW-0028">Amino-acid biosynthesis</keyword>